<feature type="transmembrane region" description="Helical" evidence="23">
    <location>
        <begin position="348"/>
        <end position="373"/>
    </location>
</feature>
<comment type="catalytic activity">
    <reaction evidence="17">
        <text>folate(in) + H(+)(in) = folate(out) + H(+)(out)</text>
        <dbReference type="Rhea" id="RHEA:70159"/>
        <dbReference type="ChEBI" id="CHEBI:15378"/>
        <dbReference type="ChEBI" id="CHEBI:62501"/>
    </reaction>
</comment>
<evidence type="ECO:0000256" key="15">
    <source>
        <dbReference type="ARBA" id="ARBA00023180"/>
    </source>
</evidence>
<keyword evidence="14" id="KW-1015">Disulfide bond</keyword>
<dbReference type="InterPro" id="IPR011701">
    <property type="entry name" value="MFS"/>
</dbReference>
<evidence type="ECO:0000256" key="2">
    <source>
        <dbReference type="ARBA" id="ARBA00004424"/>
    </source>
</evidence>
<keyword evidence="8 23" id="KW-0812">Transmembrane</keyword>
<evidence type="ECO:0000256" key="18">
    <source>
        <dbReference type="ARBA" id="ARBA00038227"/>
    </source>
</evidence>
<keyword evidence="13 23" id="KW-0472">Membrane</keyword>
<feature type="transmembrane region" description="Helical" evidence="23">
    <location>
        <begin position="120"/>
        <end position="141"/>
    </location>
</feature>
<reference evidence="25" key="3">
    <citation type="journal article" date="2014" name="Nature">
        <title>Elephant shark genome provides unique insights into gnathostome evolution.</title>
        <authorList>
            <consortium name="International Elephant Shark Genome Sequencing Consortium"/>
            <person name="Venkatesh B."/>
            <person name="Lee A.P."/>
            <person name="Ravi V."/>
            <person name="Maurya A.K."/>
            <person name="Lian M.M."/>
            <person name="Swann J.B."/>
            <person name="Ohta Y."/>
            <person name="Flajnik M.F."/>
            <person name="Sutoh Y."/>
            <person name="Kasahara M."/>
            <person name="Hoon S."/>
            <person name="Gangu V."/>
            <person name="Roy S.W."/>
            <person name="Irimia M."/>
            <person name="Korzh V."/>
            <person name="Kondrychyn I."/>
            <person name="Lim Z.W."/>
            <person name="Tay B.H."/>
            <person name="Tohari S."/>
            <person name="Kong K.W."/>
            <person name="Ho S."/>
            <person name="Lorente-Galdos B."/>
            <person name="Quilez J."/>
            <person name="Marques-Bonet T."/>
            <person name="Raney B.J."/>
            <person name="Ingham P.W."/>
            <person name="Tay A."/>
            <person name="Hillier L.W."/>
            <person name="Minx P."/>
            <person name="Boehm T."/>
            <person name="Wilson R.K."/>
            <person name="Brenner S."/>
            <person name="Warren W.C."/>
        </authorList>
    </citation>
    <scope>NUCLEOTIDE SEQUENCE [LARGE SCALE GENOMIC DNA]</scope>
</reference>
<evidence type="ECO:0000256" key="5">
    <source>
        <dbReference type="ARBA" id="ARBA00022448"/>
    </source>
</evidence>
<evidence type="ECO:0000256" key="1">
    <source>
        <dbReference type="ARBA" id="ARBA00004337"/>
    </source>
</evidence>
<evidence type="ECO:0000256" key="6">
    <source>
        <dbReference type="ARBA" id="ARBA00022475"/>
    </source>
</evidence>
<comment type="similarity">
    <text evidence="18">Belongs to the major facilitator superfamily. SLC46A family.</text>
</comment>
<dbReference type="GeneTree" id="ENSGT00950000183096"/>
<dbReference type="GO" id="GO:0016324">
    <property type="term" value="C:apical plasma membrane"/>
    <property type="evidence" value="ECO:0007669"/>
    <property type="project" value="UniProtKB-SubCell"/>
</dbReference>
<keyword evidence="6" id="KW-1003">Cell membrane</keyword>
<evidence type="ECO:0000313" key="24">
    <source>
        <dbReference type="Ensembl" id="ENSCMIP00000031251.1"/>
    </source>
</evidence>
<dbReference type="SUPFAM" id="SSF103473">
    <property type="entry name" value="MFS general substrate transporter"/>
    <property type="match status" value="1"/>
</dbReference>
<proteinExistence type="inferred from homology"/>
<dbReference type="Gene3D" id="1.20.1250.20">
    <property type="entry name" value="MFS general substrate transporter like domains"/>
    <property type="match status" value="1"/>
</dbReference>
<keyword evidence="7" id="KW-0963">Cytoplasm</keyword>
<evidence type="ECO:0000256" key="12">
    <source>
        <dbReference type="ARBA" id="ARBA00022989"/>
    </source>
</evidence>
<dbReference type="FunCoup" id="A0A4W3IV41">
    <property type="interactions" value="13"/>
</dbReference>
<evidence type="ECO:0000256" key="23">
    <source>
        <dbReference type="SAM" id="Phobius"/>
    </source>
</evidence>
<evidence type="ECO:0000256" key="3">
    <source>
        <dbReference type="ARBA" id="ARBA00004496"/>
    </source>
</evidence>
<dbReference type="Proteomes" id="UP000314986">
    <property type="component" value="Unassembled WGS sequence"/>
</dbReference>
<feature type="transmembrane region" description="Helical" evidence="23">
    <location>
        <begin position="272"/>
        <end position="289"/>
    </location>
</feature>
<keyword evidence="11" id="KW-0290">Folate-binding</keyword>
<dbReference type="InterPro" id="IPR036259">
    <property type="entry name" value="MFS_trans_sf"/>
</dbReference>
<keyword evidence="10" id="KW-0769">Symport</keyword>
<evidence type="ECO:0000256" key="9">
    <source>
        <dbReference type="ARBA" id="ARBA00022753"/>
    </source>
</evidence>
<dbReference type="PANTHER" id="PTHR23507">
    <property type="entry name" value="ZGC:174356"/>
    <property type="match status" value="1"/>
</dbReference>
<evidence type="ECO:0000256" key="16">
    <source>
        <dbReference type="ARBA" id="ARBA00036193"/>
    </source>
</evidence>
<comment type="catalytic activity">
    <reaction evidence="22">
        <text>methotrexate(in) + H(+)(in) = methotrexate(out) + H(+)(out)</text>
        <dbReference type="Rhea" id="RHEA:70163"/>
        <dbReference type="ChEBI" id="CHEBI:15378"/>
        <dbReference type="ChEBI" id="CHEBI:50681"/>
    </reaction>
</comment>
<keyword evidence="15" id="KW-0325">Glycoprotein</keyword>
<dbReference type="GO" id="GO:0015293">
    <property type="term" value="F:symporter activity"/>
    <property type="evidence" value="ECO:0007669"/>
    <property type="project" value="UniProtKB-KW"/>
</dbReference>
<comment type="subcellular location">
    <subcellularLocation>
        <location evidence="2">Apical cell membrane</location>
        <topology evidence="2">Multi-pass membrane protein</topology>
    </subcellularLocation>
    <subcellularLocation>
        <location evidence="4">Basolateral cell membrane</location>
        <topology evidence="4">Multi-pass membrane protein</topology>
    </subcellularLocation>
    <subcellularLocation>
        <location evidence="3">Cytoplasm</location>
    </subcellularLocation>
    <subcellularLocation>
        <location evidence="1">Endosome membrane</location>
        <topology evidence="1">Multi-pass membrane protein</topology>
    </subcellularLocation>
</comment>
<feature type="transmembrane region" description="Helical" evidence="23">
    <location>
        <begin position="185"/>
        <end position="204"/>
    </location>
</feature>
<evidence type="ECO:0000256" key="20">
    <source>
        <dbReference type="ARBA" id="ARBA00042514"/>
    </source>
</evidence>
<keyword evidence="25" id="KW-1185">Reference proteome</keyword>
<dbReference type="Pfam" id="PF07690">
    <property type="entry name" value="MFS_1"/>
    <property type="match status" value="1"/>
</dbReference>
<evidence type="ECO:0000256" key="10">
    <source>
        <dbReference type="ARBA" id="ARBA00022847"/>
    </source>
</evidence>
<dbReference type="Ensembl" id="ENSCMIT00000031726.1">
    <property type="protein sequence ID" value="ENSCMIP00000031251.1"/>
    <property type="gene ID" value="ENSCMIG00000013433.1"/>
</dbReference>
<evidence type="ECO:0000256" key="4">
    <source>
        <dbReference type="ARBA" id="ARBA00004554"/>
    </source>
</evidence>
<evidence type="ECO:0000256" key="7">
    <source>
        <dbReference type="ARBA" id="ARBA00022490"/>
    </source>
</evidence>
<evidence type="ECO:0000256" key="8">
    <source>
        <dbReference type="ARBA" id="ARBA00022692"/>
    </source>
</evidence>
<reference evidence="25" key="2">
    <citation type="journal article" date="2007" name="PLoS Biol.">
        <title>Survey sequencing and comparative analysis of the elephant shark (Callorhinchus milii) genome.</title>
        <authorList>
            <person name="Venkatesh B."/>
            <person name="Kirkness E.F."/>
            <person name="Loh Y.H."/>
            <person name="Halpern A.L."/>
            <person name="Lee A.P."/>
            <person name="Johnson J."/>
            <person name="Dandona N."/>
            <person name="Viswanathan L.D."/>
            <person name="Tay A."/>
            <person name="Venter J.C."/>
            <person name="Strausberg R.L."/>
            <person name="Brenner S."/>
        </authorList>
    </citation>
    <scope>NUCLEOTIDE SEQUENCE [LARGE SCALE GENOMIC DNA]</scope>
</reference>
<evidence type="ECO:0000256" key="21">
    <source>
        <dbReference type="ARBA" id="ARBA00047769"/>
    </source>
</evidence>
<sequence>TSIYQPESFTSVDLGPALGRCRAAVTVEPVLLLAMAALVLQGPLTTQYIYQRSSERLGYAGNSSRGCNSTASPGERRLQQEVETLTAHWNLCINGAGFAVGLFSATLLGPWSDSVGRRPILLVPTLGLALQAAVYLLVVSLSLPVACLLVGRLLSGALGDFSTLLAGCFSYIADVSDKEARTFRVAVLEACLGLAGMFGSVIGGQWRKAQGYTNPFWLALALYLAAGLYAFFFVRESVSVAGSSKLFTTEHYRSVWRLFASRRGENGGRGQLCLYVLCLFIVITVHFGVKDVLILFELSSPLCWQSDLIGYGSAAEHLTYLSSLLGLKLLQQCLEDTWIAELGLMSNIAGLVVISVATTIPIMFTGYGLRILAMATTPVIRAKMSKLAQGTEQGALFAAVACVESLCSLMSTWIFSSLYPATLHFMKGFTFVFGAAMLLVPAGLLGYVRFSYLD</sequence>
<organism evidence="24 25">
    <name type="scientific">Callorhinchus milii</name>
    <name type="common">Ghost shark</name>
    <dbReference type="NCBI Taxonomy" id="7868"/>
    <lineage>
        <taxon>Eukaryota</taxon>
        <taxon>Metazoa</taxon>
        <taxon>Chordata</taxon>
        <taxon>Craniata</taxon>
        <taxon>Vertebrata</taxon>
        <taxon>Chondrichthyes</taxon>
        <taxon>Holocephali</taxon>
        <taxon>Chimaeriformes</taxon>
        <taxon>Callorhinchidae</taxon>
        <taxon>Callorhinchus</taxon>
    </lineage>
</organism>
<evidence type="ECO:0000256" key="22">
    <source>
        <dbReference type="ARBA" id="ARBA00047850"/>
    </source>
</evidence>
<evidence type="ECO:0000313" key="25">
    <source>
        <dbReference type="Proteomes" id="UP000314986"/>
    </source>
</evidence>
<evidence type="ECO:0000256" key="11">
    <source>
        <dbReference type="ARBA" id="ARBA00022954"/>
    </source>
</evidence>
<name>A0A4W3IV41_CALMI</name>
<accession>A0A4W3IV41</accession>
<keyword evidence="9" id="KW-0967">Endosome</keyword>
<reference evidence="25" key="1">
    <citation type="journal article" date="2006" name="Science">
        <title>Ancient noncoding elements conserved in the human genome.</title>
        <authorList>
            <person name="Venkatesh B."/>
            <person name="Kirkness E.F."/>
            <person name="Loh Y.H."/>
            <person name="Halpern A.L."/>
            <person name="Lee A.P."/>
            <person name="Johnson J."/>
            <person name="Dandona N."/>
            <person name="Viswanathan L.D."/>
            <person name="Tay A."/>
            <person name="Venter J.C."/>
            <person name="Strausberg R.L."/>
            <person name="Brenner S."/>
        </authorList>
    </citation>
    <scope>NUCLEOTIDE SEQUENCE [LARGE SCALE GENOMIC DNA]</scope>
</reference>
<dbReference type="GO" id="GO:0016323">
    <property type="term" value="C:basolateral plasma membrane"/>
    <property type="evidence" value="ECO:0007669"/>
    <property type="project" value="UniProtKB-SubCell"/>
</dbReference>
<dbReference type="GO" id="GO:0005542">
    <property type="term" value="F:folic acid binding"/>
    <property type="evidence" value="ECO:0007669"/>
    <property type="project" value="UniProtKB-KW"/>
</dbReference>
<reference evidence="24" key="5">
    <citation type="submission" date="2025-09" db="UniProtKB">
        <authorList>
            <consortium name="Ensembl"/>
        </authorList>
    </citation>
    <scope>IDENTIFICATION</scope>
</reference>
<protein>
    <recommendedName>
        <fullName evidence="19">Proton-coupled folate transporter</fullName>
    </recommendedName>
    <alternativeName>
        <fullName evidence="20">Solute carrier family 46 member 1</fullName>
    </alternativeName>
</protein>
<reference evidence="24" key="4">
    <citation type="submission" date="2025-08" db="UniProtKB">
        <authorList>
            <consortium name="Ensembl"/>
        </authorList>
    </citation>
    <scope>IDENTIFICATION</scope>
</reference>
<feature type="transmembrane region" description="Helical" evidence="23">
    <location>
        <begin position="87"/>
        <end position="108"/>
    </location>
</feature>
<evidence type="ECO:0000256" key="14">
    <source>
        <dbReference type="ARBA" id="ARBA00023157"/>
    </source>
</evidence>
<evidence type="ECO:0000256" key="13">
    <source>
        <dbReference type="ARBA" id="ARBA00023136"/>
    </source>
</evidence>
<dbReference type="InParanoid" id="A0A4W3IV41"/>
<evidence type="ECO:0000256" key="17">
    <source>
        <dbReference type="ARBA" id="ARBA00036250"/>
    </source>
</evidence>
<dbReference type="AlphaFoldDB" id="A0A4W3IV41"/>
<feature type="transmembrane region" description="Helical" evidence="23">
    <location>
        <begin position="216"/>
        <end position="234"/>
    </location>
</feature>
<dbReference type="GO" id="GO:0010008">
    <property type="term" value="C:endosome membrane"/>
    <property type="evidence" value="ECO:0007669"/>
    <property type="project" value="UniProtKB-SubCell"/>
</dbReference>
<keyword evidence="5" id="KW-0813">Transport</keyword>
<feature type="transmembrane region" description="Helical" evidence="23">
    <location>
        <begin position="394"/>
        <end position="416"/>
    </location>
</feature>
<feature type="transmembrane region" description="Helical" evidence="23">
    <location>
        <begin position="428"/>
        <end position="448"/>
    </location>
</feature>
<dbReference type="OMA" id="KRSECGN"/>
<comment type="catalytic activity">
    <reaction evidence="21">
        <text>pemetrexed(in) + H(+)(in) = pemetrexed(out) + H(+)(out)</text>
        <dbReference type="Rhea" id="RHEA:70171"/>
        <dbReference type="ChEBI" id="CHEBI:15378"/>
        <dbReference type="ChEBI" id="CHEBI:63724"/>
    </reaction>
</comment>
<keyword evidence="12 23" id="KW-1133">Transmembrane helix</keyword>
<evidence type="ECO:0000256" key="19">
    <source>
        <dbReference type="ARBA" id="ARBA00040650"/>
    </source>
</evidence>
<comment type="catalytic activity">
    <reaction evidence="16">
        <text>(6S)-5-methyl-5,6,7,8-tetrahydrofolate(in) + H(+)(in) = (6S)-5-methyl-5,6,7,8-tetrahydrofolate(out) + H(+)(out)</text>
        <dbReference type="Rhea" id="RHEA:70167"/>
        <dbReference type="ChEBI" id="CHEBI:15378"/>
        <dbReference type="ChEBI" id="CHEBI:18608"/>
    </reaction>
</comment>
<dbReference type="PANTHER" id="PTHR23507:SF2">
    <property type="entry name" value="PROTON-COUPLED FOLATE TRANSPORTER"/>
    <property type="match status" value="1"/>
</dbReference>